<dbReference type="GO" id="GO:0006397">
    <property type="term" value="P:mRNA processing"/>
    <property type="evidence" value="ECO:0007669"/>
    <property type="project" value="UniProtKB-KW"/>
</dbReference>
<evidence type="ECO:0000313" key="13">
    <source>
        <dbReference type="EMBL" id="KAG2408059.1"/>
    </source>
</evidence>
<keyword evidence="4" id="KW-0507">mRNA processing</keyword>
<reference evidence="14" key="2">
    <citation type="submission" date="2015-02" db="EMBL/GenBank/DDBJ databases">
        <authorList>
            <person name="Chooi Y.-H."/>
        </authorList>
    </citation>
    <scope>NUCLEOTIDE SEQUENCE</scope>
    <source>
        <tissue evidence="14">Seedling</tissue>
    </source>
</reference>
<dbReference type="InterPro" id="IPR041708">
    <property type="entry name" value="PUS1/PUS2-like"/>
</dbReference>
<dbReference type="AlphaFoldDB" id="A0A0L9TQX3"/>
<dbReference type="InterPro" id="IPR001406">
    <property type="entry name" value="PsdUridine_synth_TruA"/>
</dbReference>
<evidence type="ECO:0000256" key="7">
    <source>
        <dbReference type="ARBA" id="ARBA00023242"/>
    </source>
</evidence>
<dbReference type="InterPro" id="IPR020103">
    <property type="entry name" value="PsdUridine_synth_cat_dom_sf"/>
</dbReference>
<feature type="compositionally biased region" description="Basic and acidic residues" evidence="11">
    <location>
        <begin position="535"/>
        <end position="553"/>
    </location>
</feature>
<evidence type="ECO:0000256" key="5">
    <source>
        <dbReference type="ARBA" id="ARBA00022694"/>
    </source>
</evidence>
<dbReference type="Gramene" id="KOM32901">
    <property type="protein sequence ID" value="KOM32901"/>
    <property type="gene ID" value="LR48_Vigan01g245700"/>
</dbReference>
<evidence type="ECO:0000256" key="11">
    <source>
        <dbReference type="SAM" id="MobiDB-lite"/>
    </source>
</evidence>
<keyword evidence="6" id="KW-0413">Isomerase</keyword>
<organism evidence="14 15">
    <name type="scientific">Phaseolus angularis</name>
    <name type="common">Azuki bean</name>
    <name type="synonym">Vigna angularis</name>
    <dbReference type="NCBI Taxonomy" id="3914"/>
    <lineage>
        <taxon>Eukaryota</taxon>
        <taxon>Viridiplantae</taxon>
        <taxon>Streptophyta</taxon>
        <taxon>Embryophyta</taxon>
        <taxon>Tracheophyta</taxon>
        <taxon>Spermatophyta</taxon>
        <taxon>Magnoliopsida</taxon>
        <taxon>eudicotyledons</taxon>
        <taxon>Gunneridae</taxon>
        <taxon>Pentapetalae</taxon>
        <taxon>rosids</taxon>
        <taxon>fabids</taxon>
        <taxon>Fabales</taxon>
        <taxon>Fabaceae</taxon>
        <taxon>Papilionoideae</taxon>
        <taxon>50 kb inversion clade</taxon>
        <taxon>NPAAA clade</taxon>
        <taxon>indigoferoid/millettioid clade</taxon>
        <taxon>Phaseoleae</taxon>
        <taxon>Vigna</taxon>
    </lineage>
</organism>
<protein>
    <submittedName>
        <fullName evidence="13">Putative tRNA pseudouridine synthase</fullName>
    </submittedName>
</protein>
<evidence type="ECO:0000259" key="12">
    <source>
        <dbReference type="Pfam" id="PF01416"/>
    </source>
</evidence>
<gene>
    <name evidence="13" type="ORF">HKW66_Vig0028810</name>
    <name evidence="14" type="ORF">LR48_Vigan01g245700</name>
</gene>
<feature type="domain" description="Pseudouridine synthase I TruA alpha/beta" evidence="12">
    <location>
        <begin position="341"/>
        <end position="443"/>
    </location>
</feature>
<dbReference type="InterPro" id="IPR020095">
    <property type="entry name" value="PsdUridine_synth_TruA_C"/>
</dbReference>
<evidence type="ECO:0000256" key="4">
    <source>
        <dbReference type="ARBA" id="ARBA00022664"/>
    </source>
</evidence>
<dbReference type="GO" id="GO:0009982">
    <property type="term" value="F:pseudouridine synthase activity"/>
    <property type="evidence" value="ECO:0007669"/>
    <property type="project" value="InterPro"/>
</dbReference>
<comment type="subcellular location">
    <subcellularLocation>
        <location evidence="2">Nucleus</location>
    </subcellularLocation>
</comment>
<dbReference type="CDD" id="cd02568">
    <property type="entry name" value="PseudoU_synth_PUS1_PUS2"/>
    <property type="match status" value="1"/>
</dbReference>
<evidence type="ECO:0000313" key="16">
    <source>
        <dbReference type="Proteomes" id="UP000743370"/>
    </source>
</evidence>
<dbReference type="NCBIfam" id="TIGR00071">
    <property type="entry name" value="hisT_truA"/>
    <property type="match status" value="1"/>
</dbReference>
<dbReference type="Proteomes" id="UP000053144">
    <property type="component" value="Chromosome 1"/>
</dbReference>
<dbReference type="GO" id="GO:0003723">
    <property type="term" value="F:RNA binding"/>
    <property type="evidence" value="ECO:0007669"/>
    <property type="project" value="InterPro"/>
</dbReference>
<dbReference type="SUPFAM" id="SSF55120">
    <property type="entry name" value="Pseudouridine synthase"/>
    <property type="match status" value="1"/>
</dbReference>
<name>A0A0L9TQX3_PHAAN</name>
<dbReference type="KEGG" id="var:108346518"/>
<dbReference type="InterPro" id="IPR020097">
    <property type="entry name" value="PsdUridine_synth_TruA_a/b_dom"/>
</dbReference>
<evidence type="ECO:0000313" key="15">
    <source>
        <dbReference type="Proteomes" id="UP000053144"/>
    </source>
</evidence>
<keyword evidence="5" id="KW-0819">tRNA processing</keyword>
<dbReference type="PANTHER" id="PTHR11142">
    <property type="entry name" value="PSEUDOURIDYLATE SYNTHASE"/>
    <property type="match status" value="1"/>
</dbReference>
<evidence type="ECO:0000256" key="6">
    <source>
        <dbReference type="ARBA" id="ARBA00023235"/>
    </source>
</evidence>
<evidence type="ECO:0000256" key="9">
    <source>
        <dbReference type="PIRSR" id="PIRSR641708-1"/>
    </source>
</evidence>
<keyword evidence="7" id="KW-0539">Nucleus</keyword>
<dbReference type="Gene3D" id="3.30.70.660">
    <property type="entry name" value="Pseudouridine synthase I, catalytic domain, C-terminal subdomain"/>
    <property type="match status" value="1"/>
</dbReference>
<evidence type="ECO:0000256" key="1">
    <source>
        <dbReference type="ARBA" id="ARBA00001166"/>
    </source>
</evidence>
<dbReference type="GO" id="GO:0031119">
    <property type="term" value="P:tRNA pseudouridine synthesis"/>
    <property type="evidence" value="ECO:0007669"/>
    <property type="project" value="InterPro"/>
</dbReference>
<dbReference type="EMBL" id="CM003371">
    <property type="protein sequence ID" value="KOM32901.1"/>
    <property type="molecule type" value="Genomic_DNA"/>
</dbReference>
<comment type="catalytic activity">
    <reaction evidence="8">
        <text>a uridine in tRNA = a pseudouridine in tRNA</text>
        <dbReference type="Rhea" id="RHEA:54572"/>
        <dbReference type="Rhea" id="RHEA-COMP:13339"/>
        <dbReference type="Rhea" id="RHEA-COMP:13934"/>
        <dbReference type="ChEBI" id="CHEBI:65314"/>
        <dbReference type="ChEBI" id="CHEBI:65315"/>
    </reaction>
</comment>
<dbReference type="STRING" id="3914.A0A0L9TQX3"/>
<dbReference type="Pfam" id="PF01416">
    <property type="entry name" value="PseudoU_synth_1"/>
    <property type="match status" value="1"/>
</dbReference>
<feature type="compositionally biased region" description="Low complexity" evidence="11">
    <location>
        <begin position="1"/>
        <end position="12"/>
    </location>
</feature>
<dbReference type="FunFam" id="3.30.70.660:FF:000002">
    <property type="entry name" value="tRNA pseudouridine synthase"/>
    <property type="match status" value="1"/>
</dbReference>
<evidence type="ECO:0000256" key="10">
    <source>
        <dbReference type="PIRSR" id="PIRSR641708-2"/>
    </source>
</evidence>
<dbReference type="GO" id="GO:1990481">
    <property type="term" value="P:mRNA pseudouridine synthesis"/>
    <property type="evidence" value="ECO:0007669"/>
    <property type="project" value="TreeGrafter"/>
</dbReference>
<evidence type="ECO:0000256" key="3">
    <source>
        <dbReference type="ARBA" id="ARBA00009375"/>
    </source>
</evidence>
<evidence type="ECO:0000313" key="14">
    <source>
        <dbReference type="EMBL" id="KOM32901.1"/>
    </source>
</evidence>
<accession>A0A0L9TQX3</accession>
<dbReference type="EMBL" id="JABFOF010000001">
    <property type="protein sequence ID" value="KAG2408059.1"/>
    <property type="molecule type" value="Genomic_DNA"/>
</dbReference>
<feature type="binding site" evidence="10">
    <location>
        <position position="169"/>
    </location>
    <ligand>
        <name>substrate</name>
    </ligand>
</feature>
<reference evidence="13 16" key="3">
    <citation type="submission" date="2020-05" db="EMBL/GenBank/DDBJ databases">
        <title>Vigna angularis (adzuki bean) Var. LongXiaoDou No. 4 denovo assembly.</title>
        <authorList>
            <person name="Xiang H."/>
        </authorList>
    </citation>
    <scope>NUCLEOTIDE SEQUENCE [LARGE SCALE GENOMIC DNA]</scope>
    <source>
        <tissue evidence="13">Leaf</tissue>
    </source>
</reference>
<dbReference type="FunFam" id="3.30.70.580:FF:000002">
    <property type="entry name" value="tRNA pseudouridine synthase"/>
    <property type="match status" value="1"/>
</dbReference>
<dbReference type="OMA" id="NKAFDCR"/>
<dbReference type="Proteomes" id="UP000743370">
    <property type="component" value="Unassembled WGS sequence"/>
</dbReference>
<dbReference type="InterPro" id="IPR020094">
    <property type="entry name" value="TruA/RsuA/RluB/E/F_N"/>
</dbReference>
<comment type="similarity">
    <text evidence="3">Belongs to the tRNA pseudouridine synthase TruA family.</text>
</comment>
<comment type="catalytic activity">
    <reaction evidence="1">
        <text>a uridine in mRNA = a pseudouridine in mRNA</text>
        <dbReference type="Rhea" id="RHEA:56644"/>
        <dbReference type="Rhea" id="RHEA-COMP:14658"/>
        <dbReference type="Rhea" id="RHEA-COMP:14659"/>
        <dbReference type="ChEBI" id="CHEBI:65314"/>
        <dbReference type="ChEBI" id="CHEBI:65315"/>
    </reaction>
</comment>
<dbReference type="GO" id="GO:0005634">
    <property type="term" value="C:nucleus"/>
    <property type="evidence" value="ECO:0007669"/>
    <property type="project" value="UniProtKB-SubCell"/>
</dbReference>
<proteinExistence type="inferred from homology"/>
<dbReference type="Gene3D" id="3.30.70.580">
    <property type="entry name" value="Pseudouridine synthase I, catalytic domain, N-terminal subdomain"/>
    <property type="match status" value="1"/>
</dbReference>
<feature type="active site" description="Nucleophile" evidence="9">
    <location>
        <position position="113"/>
    </location>
</feature>
<feature type="region of interest" description="Disordered" evidence="11">
    <location>
        <begin position="1"/>
        <end position="47"/>
    </location>
</feature>
<feature type="region of interest" description="Disordered" evidence="11">
    <location>
        <begin position="509"/>
        <end position="611"/>
    </location>
</feature>
<evidence type="ECO:0000256" key="2">
    <source>
        <dbReference type="ARBA" id="ARBA00004123"/>
    </source>
</evidence>
<dbReference type="OrthoDB" id="10256309at2759"/>
<evidence type="ECO:0000256" key="8">
    <source>
        <dbReference type="ARBA" id="ARBA00036943"/>
    </source>
</evidence>
<dbReference type="PANTHER" id="PTHR11142:SF4">
    <property type="entry name" value="PSEUDOURIDYLATE SYNTHASE 1 HOMOLOG"/>
    <property type="match status" value="1"/>
</dbReference>
<reference evidence="15" key="1">
    <citation type="journal article" date="2015" name="Proc. Natl. Acad. Sci. U.S.A.">
        <title>Genome sequencing of adzuki bean (Vigna angularis) provides insight into high starch and low fat accumulation and domestication.</title>
        <authorList>
            <person name="Yang K."/>
            <person name="Tian Z."/>
            <person name="Chen C."/>
            <person name="Luo L."/>
            <person name="Zhao B."/>
            <person name="Wang Z."/>
            <person name="Yu L."/>
            <person name="Li Y."/>
            <person name="Sun Y."/>
            <person name="Li W."/>
            <person name="Chen Y."/>
            <person name="Li Y."/>
            <person name="Zhang Y."/>
            <person name="Ai D."/>
            <person name="Zhao J."/>
            <person name="Shang C."/>
            <person name="Ma Y."/>
            <person name="Wu B."/>
            <person name="Wang M."/>
            <person name="Gao L."/>
            <person name="Sun D."/>
            <person name="Zhang P."/>
            <person name="Guo F."/>
            <person name="Wang W."/>
            <person name="Li Y."/>
            <person name="Wang J."/>
            <person name="Varshney R.K."/>
            <person name="Wang J."/>
            <person name="Ling H.Q."/>
            <person name="Wan P."/>
        </authorList>
    </citation>
    <scope>NUCLEOTIDE SEQUENCE</scope>
    <source>
        <strain evidence="15">cv. Jingnong 6</strain>
    </source>
</reference>
<sequence length="611" mass="67771">MENPDTALTTSSLPPPPPLAADEPEPKKLKMSTTTSDDEECKTAPGTKKRYKRRKVAIFFAYCGVGYQGMQKNPGAKTIEGDLEEALYVSGAVPEHDRGIPKRYDWARSARTDKGVSAVGQVVSGRFYIDPPGLVDRLNSNLPSQIRIFGYKRVTGSFSAKKFCDRRRYVYLIPVFALDPSCHRDRETVMASLGSTNELVKCLECSERGRKVVGLVGNRKHNLELEAMDVDAGSNRDVVLDSVVAEDVEVSLSKGDDNHLNGESGIDTKGEVLVDGTNPETGIENMITVQDEDMPLNGESVNNSDIIEEEKMNGVDKSTGGSRFCYGEKERERFNKVLNFFVGTHNFHNFTTRTKAQDPAARRYIISFNANTTVVVEGIEFVKCEVVGQSFMLHQIRKMIGLAVAIMRNCAPESLINKALQQDVNINVPTAPEVGLYLDECFFSSYNQKWKDSHEEVSMKAYEKEAEEFKMKYIYSHISSTEQKEGTVALWLHSLNHRNYPDLRVVNEEATTDNKSADPEEAISDYKTANPEEITDNKSADRKEAITDNKSVDPEQAITDNKSAADPEQAITDNKSAADPEQAITDNKSAADPEQAITDNKSATDPEVVVT</sequence>